<dbReference type="OrthoDB" id="297375at2759"/>
<name>A0A3M0LBN3_HIRRU</name>
<feature type="repeat" description="RCC1" evidence="1">
    <location>
        <begin position="400"/>
        <end position="444"/>
    </location>
</feature>
<dbReference type="Gene3D" id="2.130.10.30">
    <property type="entry name" value="Regulator of chromosome condensation 1/beta-lactamase-inhibitor protein II"/>
    <property type="match status" value="2"/>
</dbReference>
<gene>
    <name evidence="2" type="ORF">DUI87_00314</name>
</gene>
<dbReference type="Pfam" id="PF00415">
    <property type="entry name" value="RCC1"/>
    <property type="match status" value="2"/>
</dbReference>
<accession>A0A3M0LBN3</accession>
<keyword evidence="3" id="KW-1185">Reference proteome</keyword>
<feature type="repeat" description="RCC1" evidence="1">
    <location>
        <begin position="147"/>
        <end position="198"/>
    </location>
</feature>
<dbReference type="PANTHER" id="PTHR46207">
    <property type="entry name" value="PROTEIN RCC2"/>
    <property type="match status" value="1"/>
</dbReference>
<dbReference type="PANTHER" id="PTHR46207:SF1">
    <property type="entry name" value="PROTEIN RCC2"/>
    <property type="match status" value="1"/>
</dbReference>
<reference evidence="2 3" key="1">
    <citation type="submission" date="2018-07" db="EMBL/GenBank/DDBJ databases">
        <title>A high quality draft genome assembly of the barn swallow (H. rustica rustica).</title>
        <authorList>
            <person name="Formenti G."/>
            <person name="Chiara M."/>
            <person name="Poveda L."/>
            <person name="Francoijs K.-J."/>
            <person name="Bonisoli-Alquati A."/>
            <person name="Canova L."/>
            <person name="Gianfranceschi L."/>
            <person name="Horner D.S."/>
            <person name="Saino N."/>
        </authorList>
    </citation>
    <scope>NUCLEOTIDE SEQUENCE [LARGE SCALE GENOMIC DNA]</scope>
    <source>
        <strain evidence="2">Chelidonia</strain>
        <tissue evidence="2">Blood</tissue>
    </source>
</reference>
<dbReference type="AlphaFoldDB" id="A0A3M0LBN3"/>
<proteinExistence type="predicted"/>
<feature type="repeat" description="RCC1" evidence="1">
    <location>
        <begin position="199"/>
        <end position="250"/>
    </location>
</feature>
<dbReference type="PROSITE" id="PS50012">
    <property type="entry name" value="RCC1_3"/>
    <property type="match status" value="4"/>
</dbReference>
<evidence type="ECO:0008006" key="4">
    <source>
        <dbReference type="Google" id="ProtNLM"/>
    </source>
</evidence>
<evidence type="ECO:0000313" key="2">
    <source>
        <dbReference type="EMBL" id="RMC22683.1"/>
    </source>
</evidence>
<dbReference type="InterPro" id="IPR009091">
    <property type="entry name" value="RCC1/BLIP-II"/>
</dbReference>
<evidence type="ECO:0000256" key="1">
    <source>
        <dbReference type="PROSITE-ProRule" id="PRU00235"/>
    </source>
</evidence>
<dbReference type="PROSITE" id="PS00626">
    <property type="entry name" value="RCC1_2"/>
    <property type="match status" value="2"/>
</dbReference>
<dbReference type="Pfam" id="PF13540">
    <property type="entry name" value="RCC1_2"/>
    <property type="match status" value="1"/>
</dbReference>
<dbReference type="PRINTS" id="PR00633">
    <property type="entry name" value="RCCNDNSATION"/>
</dbReference>
<dbReference type="GO" id="GO:0031267">
    <property type="term" value="F:small GTPase binding"/>
    <property type="evidence" value="ECO:0007669"/>
    <property type="project" value="TreeGrafter"/>
</dbReference>
<protein>
    <recommendedName>
        <fullName evidence="4">Protein RCC2</fullName>
    </recommendedName>
</protein>
<dbReference type="SUPFAM" id="SSF50985">
    <property type="entry name" value="RCC1/BLIP-II"/>
    <property type="match status" value="1"/>
</dbReference>
<dbReference type="STRING" id="333673.A0A3M0LBN3"/>
<dbReference type="EMBL" id="QRBI01000046">
    <property type="protein sequence ID" value="RMC22683.1"/>
    <property type="molecule type" value="Genomic_DNA"/>
</dbReference>
<organism evidence="2 3">
    <name type="scientific">Hirundo rustica rustica</name>
    <dbReference type="NCBI Taxonomy" id="333673"/>
    <lineage>
        <taxon>Eukaryota</taxon>
        <taxon>Metazoa</taxon>
        <taxon>Chordata</taxon>
        <taxon>Craniata</taxon>
        <taxon>Vertebrata</taxon>
        <taxon>Euteleostomi</taxon>
        <taxon>Archelosauria</taxon>
        <taxon>Archosauria</taxon>
        <taxon>Dinosauria</taxon>
        <taxon>Saurischia</taxon>
        <taxon>Theropoda</taxon>
        <taxon>Coelurosauria</taxon>
        <taxon>Aves</taxon>
        <taxon>Neognathae</taxon>
        <taxon>Neoaves</taxon>
        <taxon>Telluraves</taxon>
        <taxon>Australaves</taxon>
        <taxon>Passeriformes</taxon>
        <taxon>Sylvioidea</taxon>
        <taxon>Hirundinidae</taxon>
        <taxon>Hirundo</taxon>
    </lineage>
</organism>
<sequence>MWDSSQNPPQESRIYPKIHPWESGIHPKIHPWESGIHPRNCLWESGIHPKIHPWESGIHSKIHPLESGIHPKIPPWESGIHPKIHPWESGIYPRTHSWESGIYPKIHPRNPGSIPKTIQGIWDSSQEPPLGIRDPSRAPRRALIPALSRFSAGRNEKGQLGHGDTKRVEAPRPIEALGAESIVAAACGRNHTLALTESGSVFAFGENKLGQLGLGNQTDAVPSPTQILYNGQPICKLGCGAEFSMVMDCKGNLYSFGCPEYGQLGMEKSGIIPWGNLYSFGCPEYGQLAGYGKIRDNPVGNLYSFGCPEYGQLGTEKIRDNPVGNLYSFGCPEYGQLGHNSDGKFIARAQRIEYDCELLPRRLALFVERTKDGQVLPVPNVVVRDVACGANHTLVLDSQKRVFSWGFGGYGRLGHAEQKDEMVPRLVKLFDFPGRGAAQIYAGDMGIPNPKSGPTEHRMFPQGYGDHKPKSSTAAQEVKTLDGIYTEQVAMGYSHSLVIARDESEAEQEKLRKLPEYNPRTL</sequence>
<comment type="caution">
    <text evidence="2">The sequence shown here is derived from an EMBL/GenBank/DDBJ whole genome shotgun (WGS) entry which is preliminary data.</text>
</comment>
<dbReference type="GO" id="GO:0016020">
    <property type="term" value="C:membrane"/>
    <property type="evidence" value="ECO:0007669"/>
    <property type="project" value="TreeGrafter"/>
</dbReference>
<evidence type="ECO:0000313" key="3">
    <source>
        <dbReference type="Proteomes" id="UP000269221"/>
    </source>
</evidence>
<dbReference type="InterPro" id="IPR000408">
    <property type="entry name" value="Reg_chr_condens"/>
</dbReference>
<dbReference type="InterPro" id="IPR028641">
    <property type="entry name" value="RCC2"/>
</dbReference>
<feature type="repeat" description="RCC1" evidence="1">
    <location>
        <begin position="324"/>
        <end position="399"/>
    </location>
</feature>
<dbReference type="Proteomes" id="UP000269221">
    <property type="component" value="Unassembled WGS sequence"/>
</dbReference>